<dbReference type="InterPro" id="IPR029028">
    <property type="entry name" value="Alpha/beta_knot_MTases"/>
</dbReference>
<dbReference type="eggNOG" id="COG0565">
    <property type="taxonomic scope" value="Bacteria"/>
</dbReference>
<evidence type="ECO:0000313" key="7">
    <source>
        <dbReference type="EMBL" id="AAZ97114.1"/>
    </source>
</evidence>
<dbReference type="FunFam" id="3.40.1280.10:FF:000006">
    <property type="entry name" value="Uncharacterized tRNA/rRNA methyltransferase HI_0380"/>
    <property type="match status" value="1"/>
</dbReference>
<dbReference type="SUPFAM" id="SSF75217">
    <property type="entry name" value="alpha/beta knot"/>
    <property type="match status" value="1"/>
</dbReference>
<dbReference type="GO" id="GO:0002128">
    <property type="term" value="P:tRNA nucleoside ribose methylation"/>
    <property type="evidence" value="ECO:0007669"/>
    <property type="project" value="TreeGrafter"/>
</dbReference>
<keyword evidence="5" id="KW-0819">tRNA processing</keyword>
<dbReference type="EC" id="2.1.1.200" evidence="5"/>
<dbReference type="Gene3D" id="3.40.1280.10">
    <property type="match status" value="1"/>
</dbReference>
<dbReference type="Proteomes" id="UP000008291">
    <property type="component" value="Chromosome"/>
</dbReference>
<protein>
    <recommendedName>
        <fullName evidence="5">tRNA (cytidine/uridine-2'-O-)-methyltransferase TrmJ</fullName>
        <ecNumber evidence="5">2.1.1.200</ecNumber>
    </recommendedName>
    <alternativeName>
        <fullName evidence="5">tRNA (cytidine(32)/uridine(32)-2'-O)-methyltransferase</fullName>
    </alternativeName>
    <alternativeName>
        <fullName evidence="5">tRNA Cm32/Um32 methyltransferase</fullName>
    </alternativeName>
</protein>
<comment type="similarity">
    <text evidence="1">Belongs to the class IV-like SAM-binding methyltransferase superfamily. RNA methyltransferase TrmH family.</text>
</comment>
<keyword evidence="5" id="KW-0963">Cytoplasm</keyword>
<dbReference type="InterPro" id="IPR029026">
    <property type="entry name" value="tRNA_m1G_MTases_N"/>
</dbReference>
<dbReference type="InterPro" id="IPR004384">
    <property type="entry name" value="RNA_MeTrfase_TrmJ/LasT"/>
</dbReference>
<proteinExistence type="inferred from homology"/>
<dbReference type="KEGG" id="tbd:Tbd_1161"/>
<dbReference type="PIRSF" id="PIRSF004808">
    <property type="entry name" value="LasT"/>
    <property type="match status" value="1"/>
</dbReference>
<keyword evidence="4 5" id="KW-0949">S-adenosyl-L-methionine</keyword>
<dbReference type="RefSeq" id="WP_011311673.1">
    <property type="nucleotide sequence ID" value="NC_007404.1"/>
</dbReference>
<keyword evidence="8" id="KW-1185">Reference proteome</keyword>
<comment type="catalytic activity">
    <reaction evidence="5">
        <text>cytidine(32) in tRNA + S-adenosyl-L-methionine = 2'-O-methylcytidine(32) in tRNA + S-adenosyl-L-homocysteine + H(+)</text>
        <dbReference type="Rhea" id="RHEA:42932"/>
        <dbReference type="Rhea" id="RHEA-COMP:10288"/>
        <dbReference type="Rhea" id="RHEA-COMP:10289"/>
        <dbReference type="ChEBI" id="CHEBI:15378"/>
        <dbReference type="ChEBI" id="CHEBI:57856"/>
        <dbReference type="ChEBI" id="CHEBI:59789"/>
        <dbReference type="ChEBI" id="CHEBI:74495"/>
        <dbReference type="ChEBI" id="CHEBI:82748"/>
        <dbReference type="EC" id="2.1.1.200"/>
    </reaction>
</comment>
<keyword evidence="2 5" id="KW-0489">Methyltransferase</keyword>
<dbReference type="Gene3D" id="1.10.8.590">
    <property type="match status" value="1"/>
</dbReference>
<dbReference type="Pfam" id="PF00588">
    <property type="entry name" value="SpoU_methylase"/>
    <property type="match status" value="1"/>
</dbReference>
<dbReference type="OrthoDB" id="9806346at2"/>
<evidence type="ECO:0000256" key="5">
    <source>
        <dbReference type="RuleBase" id="RU362024"/>
    </source>
</evidence>
<evidence type="ECO:0000256" key="3">
    <source>
        <dbReference type="ARBA" id="ARBA00022679"/>
    </source>
</evidence>
<organism evidence="7 8">
    <name type="scientific">Thiobacillus denitrificans (strain ATCC 25259 / T1)</name>
    <dbReference type="NCBI Taxonomy" id="292415"/>
    <lineage>
        <taxon>Bacteria</taxon>
        <taxon>Pseudomonadati</taxon>
        <taxon>Pseudomonadota</taxon>
        <taxon>Betaproteobacteria</taxon>
        <taxon>Nitrosomonadales</taxon>
        <taxon>Thiobacillaceae</taxon>
        <taxon>Thiobacillus</taxon>
    </lineage>
</organism>
<name>Q3SJN8_THIDA</name>
<comment type="subcellular location">
    <subcellularLocation>
        <location evidence="5">Cytoplasm</location>
    </subcellularLocation>
</comment>
<accession>Q3SJN8</accession>
<dbReference type="PANTHER" id="PTHR42786:SF2">
    <property type="entry name" value="TRNA (CYTIDINE_URIDINE-2'-O-)-METHYLTRANSFERASE TRMJ"/>
    <property type="match status" value="1"/>
</dbReference>
<comment type="function">
    <text evidence="5">Catalyzes the formation of 2'O-methylated cytidine (Cm32) or 2'O-methylated uridine (Um32) at position 32 in tRNA.</text>
</comment>
<dbReference type="CDD" id="cd18093">
    <property type="entry name" value="SpoU-like_TrmJ"/>
    <property type="match status" value="1"/>
</dbReference>
<comment type="subunit">
    <text evidence="5">Homodimer.</text>
</comment>
<dbReference type="AlphaFoldDB" id="Q3SJN8"/>
<dbReference type="HOGENOM" id="CLU_056931_0_1_4"/>
<dbReference type="PANTHER" id="PTHR42786">
    <property type="entry name" value="TRNA/RRNA METHYLTRANSFERASE"/>
    <property type="match status" value="1"/>
</dbReference>
<evidence type="ECO:0000256" key="2">
    <source>
        <dbReference type="ARBA" id="ARBA00022603"/>
    </source>
</evidence>
<dbReference type="EMBL" id="CP000116">
    <property type="protein sequence ID" value="AAZ97114.1"/>
    <property type="molecule type" value="Genomic_DNA"/>
</dbReference>
<dbReference type="GO" id="GO:0005829">
    <property type="term" value="C:cytosol"/>
    <property type="evidence" value="ECO:0007669"/>
    <property type="project" value="TreeGrafter"/>
</dbReference>
<keyword evidence="3 7" id="KW-0808">Transferase</keyword>
<evidence type="ECO:0000259" key="6">
    <source>
        <dbReference type="Pfam" id="PF00588"/>
    </source>
</evidence>
<dbReference type="InterPro" id="IPR001537">
    <property type="entry name" value="SpoU_MeTrfase"/>
</dbReference>
<evidence type="ECO:0000256" key="4">
    <source>
        <dbReference type="ARBA" id="ARBA00022691"/>
    </source>
</evidence>
<gene>
    <name evidence="5" type="primary">trmJ</name>
    <name evidence="7" type="ordered locus">Tbd_1161</name>
</gene>
<comment type="catalytic activity">
    <reaction evidence="5">
        <text>uridine(32) in tRNA + S-adenosyl-L-methionine = 2'-O-methyluridine(32) in tRNA + S-adenosyl-L-homocysteine + H(+)</text>
        <dbReference type="Rhea" id="RHEA:42936"/>
        <dbReference type="Rhea" id="RHEA-COMP:10107"/>
        <dbReference type="Rhea" id="RHEA-COMP:10290"/>
        <dbReference type="ChEBI" id="CHEBI:15378"/>
        <dbReference type="ChEBI" id="CHEBI:57856"/>
        <dbReference type="ChEBI" id="CHEBI:59789"/>
        <dbReference type="ChEBI" id="CHEBI:65315"/>
        <dbReference type="ChEBI" id="CHEBI:74478"/>
        <dbReference type="EC" id="2.1.1.200"/>
    </reaction>
</comment>
<dbReference type="GO" id="GO:0106339">
    <property type="term" value="F:tRNA (cytidine(32)-2'-O)-methyltransferase activity"/>
    <property type="evidence" value="ECO:0007669"/>
    <property type="project" value="RHEA"/>
</dbReference>
<dbReference type="GO" id="GO:0160206">
    <property type="term" value="F:tRNA (cytidine(32)/uridine(32)-2'-O)-methyltransferase activity"/>
    <property type="evidence" value="ECO:0007669"/>
    <property type="project" value="UniProtKB-EC"/>
</dbReference>
<evidence type="ECO:0000313" key="8">
    <source>
        <dbReference type="Proteomes" id="UP000008291"/>
    </source>
</evidence>
<sequence length="256" mass="27056">MTSSDPKLLADIRVVLARTSHPGNIGAAARAMKTMGLSQLVLVDPAVFPNSQADAMASGAVDVLAGARVCPTLTEALADTTLALGVSARRRDIVAEVLNPAEAALRLLGEAQRAPVALVFGNETSGLSNEELSLCQGLVTIPANPDYSSLNLAAAVQVLSYEIRQAWLDRPSWPAPEIDAASGDEVEKFYGHLEAALADLEFLNPGSPGKLMLKLRRLFARTRLAKEEVNILRGILSAAQDAKRAARRSGTVGHNS</sequence>
<evidence type="ECO:0000256" key="1">
    <source>
        <dbReference type="ARBA" id="ARBA00007228"/>
    </source>
</evidence>
<dbReference type="GO" id="GO:0003723">
    <property type="term" value="F:RNA binding"/>
    <property type="evidence" value="ECO:0007669"/>
    <property type="project" value="InterPro"/>
</dbReference>
<dbReference type="STRING" id="292415.Tbd_1161"/>
<reference evidence="7 8" key="1">
    <citation type="journal article" date="2006" name="J. Bacteriol.">
        <title>The genome sequence of the obligately chemolithoautotrophic, facultatively anaerobic bacterium Thiobacillus denitrificans.</title>
        <authorList>
            <person name="Beller H.R."/>
            <person name="Chain P.S."/>
            <person name="Letain T.E."/>
            <person name="Chakicherla A."/>
            <person name="Larimer F.W."/>
            <person name="Richardson P.M."/>
            <person name="Coleman M.A."/>
            <person name="Wood A.P."/>
            <person name="Kelly D.P."/>
        </authorList>
    </citation>
    <scope>NUCLEOTIDE SEQUENCE [LARGE SCALE GENOMIC DNA]</scope>
    <source>
        <strain evidence="7 8">ATCC 25259</strain>
    </source>
</reference>
<dbReference type="NCBIfam" id="TIGR00050">
    <property type="entry name" value="rRNA_methyl_1"/>
    <property type="match status" value="1"/>
</dbReference>
<feature type="domain" description="tRNA/rRNA methyltransferase SpoU type" evidence="6">
    <location>
        <begin position="12"/>
        <end position="161"/>
    </location>
</feature>